<feature type="compositionally biased region" description="Pro residues" evidence="1">
    <location>
        <begin position="116"/>
        <end position="133"/>
    </location>
</feature>
<accession>A0A915HP66</accession>
<dbReference type="Proteomes" id="UP000887565">
    <property type="component" value="Unplaced"/>
</dbReference>
<evidence type="ECO:0000313" key="2">
    <source>
        <dbReference type="Proteomes" id="UP000887565"/>
    </source>
</evidence>
<keyword evidence="2" id="KW-1185">Reference proteome</keyword>
<protein>
    <submittedName>
        <fullName evidence="3">Uncharacterized protein</fullName>
    </submittedName>
</protein>
<reference evidence="3" key="1">
    <citation type="submission" date="2022-11" db="UniProtKB">
        <authorList>
            <consortium name="WormBaseParasite"/>
        </authorList>
    </citation>
    <scope>IDENTIFICATION</scope>
</reference>
<dbReference type="WBParaSite" id="nRc.2.0.1.t03147-RA">
    <property type="protein sequence ID" value="nRc.2.0.1.t03147-RA"/>
    <property type="gene ID" value="nRc.2.0.1.g03147"/>
</dbReference>
<evidence type="ECO:0000313" key="3">
    <source>
        <dbReference type="WBParaSite" id="nRc.2.0.1.t03147-RA"/>
    </source>
</evidence>
<evidence type="ECO:0000256" key="1">
    <source>
        <dbReference type="SAM" id="MobiDB-lite"/>
    </source>
</evidence>
<dbReference type="AlphaFoldDB" id="A0A915HP66"/>
<sequence>MLQVQRVQHRRSKQGPPIVPKVMSLPTMSHITMMIITARPLAIPPAGILPPVIVVNMIPAMQGTQSEQSQHVHSTRFYEPQYQQVFCHSPPKLTNYISPLQCEAGIQKHLDGLKNPPQPEFKAPLPPAPLMDV</sequence>
<feature type="region of interest" description="Disordered" evidence="1">
    <location>
        <begin position="114"/>
        <end position="133"/>
    </location>
</feature>
<proteinExistence type="predicted"/>
<name>A0A915HP66_ROMCU</name>
<organism evidence="2 3">
    <name type="scientific">Romanomermis culicivorax</name>
    <name type="common">Nematode worm</name>
    <dbReference type="NCBI Taxonomy" id="13658"/>
    <lineage>
        <taxon>Eukaryota</taxon>
        <taxon>Metazoa</taxon>
        <taxon>Ecdysozoa</taxon>
        <taxon>Nematoda</taxon>
        <taxon>Enoplea</taxon>
        <taxon>Dorylaimia</taxon>
        <taxon>Mermithida</taxon>
        <taxon>Mermithoidea</taxon>
        <taxon>Mermithidae</taxon>
        <taxon>Romanomermis</taxon>
    </lineage>
</organism>